<dbReference type="EMBL" id="CP002207">
    <property type="protein sequence ID" value="ADP32561.1"/>
    <property type="molecule type" value="Genomic_DNA"/>
</dbReference>
<keyword evidence="2" id="KW-1185">Reference proteome</keyword>
<gene>
    <name evidence="1" type="ordered locus">BATR1942_08130</name>
</gene>
<sequence length="48" mass="5935">MQILTQRFLDRMDKLLETDFMRMKTVILNTDFTLLFLQKKLDIMEMKH</sequence>
<evidence type="ECO:0000313" key="1">
    <source>
        <dbReference type="EMBL" id="ADP32561.1"/>
    </source>
</evidence>
<name>A0ABM5LXE3_BACA1</name>
<proteinExistence type="predicted"/>
<dbReference type="Proteomes" id="UP000006867">
    <property type="component" value="Chromosome"/>
</dbReference>
<evidence type="ECO:0000313" key="2">
    <source>
        <dbReference type="Proteomes" id="UP000006867"/>
    </source>
</evidence>
<reference evidence="1 2" key="1">
    <citation type="journal article" date="2011" name="Front. Microbiol.">
        <title>Genomic signatures of strain selection and enhancement in Bacillus atrophaeus var. globigii, a historical biowarfare simulant.</title>
        <authorList>
            <person name="Gibbons H.S."/>
            <person name="Broomall S.M."/>
            <person name="McNew L.A."/>
            <person name="Daligault H."/>
            <person name="Chapman C."/>
            <person name="Bruce D."/>
            <person name="Karavis M."/>
            <person name="Krepps M."/>
            <person name="McGregor P.A."/>
            <person name="Hong C."/>
            <person name="Park K.H."/>
            <person name="Akmal A."/>
            <person name="Feldman A."/>
            <person name="Lin J.S."/>
            <person name="Chang W.E."/>
            <person name="Higgs B.W."/>
            <person name="Demirev P."/>
            <person name="Lindquist J."/>
            <person name="Liem A."/>
            <person name="Fochler E."/>
            <person name="Read T.D."/>
            <person name="Tapia R."/>
            <person name="Johnson S."/>
            <person name="Bishop-Lilly K.A."/>
            <person name="Detter C."/>
            <person name="Han C."/>
            <person name="Sozhamannan S."/>
            <person name="Rosenzweig C.N."/>
            <person name="Skowronski E.W."/>
        </authorList>
    </citation>
    <scope>NUCLEOTIDE SEQUENCE [LARGE SCALE GENOMIC DNA]</scope>
    <source>
        <strain evidence="1 2">1942</strain>
    </source>
</reference>
<organism evidence="1 2">
    <name type="scientific">Bacillus atrophaeus (strain 1942)</name>
    <dbReference type="NCBI Taxonomy" id="720555"/>
    <lineage>
        <taxon>Bacteria</taxon>
        <taxon>Bacillati</taxon>
        <taxon>Bacillota</taxon>
        <taxon>Bacilli</taxon>
        <taxon>Bacillales</taxon>
        <taxon>Bacillaceae</taxon>
        <taxon>Bacillus</taxon>
    </lineage>
</organism>
<accession>A0ABM5LXE3</accession>
<protein>
    <submittedName>
        <fullName evidence="1">Uncharacterized protein</fullName>
    </submittedName>
</protein>